<keyword evidence="3" id="KW-1185">Reference proteome</keyword>
<name>A0A9P4J9P2_9PEZI</name>
<accession>A0A9P4J9P2</accession>
<evidence type="ECO:0000313" key="2">
    <source>
        <dbReference type="EMBL" id="KAF2156635.1"/>
    </source>
</evidence>
<dbReference type="Proteomes" id="UP000799439">
    <property type="component" value="Unassembled WGS sequence"/>
</dbReference>
<evidence type="ECO:0000256" key="1">
    <source>
        <dbReference type="SAM" id="MobiDB-lite"/>
    </source>
</evidence>
<sequence length="153" mass="16466">MLMTRLSLHSSAAICKTRIRSHHVGHKASHSNPCSFIVIGSATEQRSAEDWRDSPATAAPIQAGVFRLRQPTHHTPTSFGGSLASEYALLTVKQQGKGRGTAGGWASNPRLPFATMIDISCRGVLPSPAEPTHPCRLEEYETRSMRSAGGDDS</sequence>
<organism evidence="2 3">
    <name type="scientific">Myriangium duriaei CBS 260.36</name>
    <dbReference type="NCBI Taxonomy" id="1168546"/>
    <lineage>
        <taxon>Eukaryota</taxon>
        <taxon>Fungi</taxon>
        <taxon>Dikarya</taxon>
        <taxon>Ascomycota</taxon>
        <taxon>Pezizomycotina</taxon>
        <taxon>Dothideomycetes</taxon>
        <taxon>Dothideomycetidae</taxon>
        <taxon>Myriangiales</taxon>
        <taxon>Myriangiaceae</taxon>
        <taxon>Myriangium</taxon>
    </lineage>
</organism>
<gene>
    <name evidence="2" type="ORF">K461DRAFT_1783</name>
</gene>
<proteinExistence type="predicted"/>
<evidence type="ECO:0000313" key="3">
    <source>
        <dbReference type="Proteomes" id="UP000799439"/>
    </source>
</evidence>
<feature type="region of interest" description="Disordered" evidence="1">
    <location>
        <begin position="124"/>
        <end position="153"/>
    </location>
</feature>
<dbReference type="AlphaFoldDB" id="A0A9P4J9P2"/>
<comment type="caution">
    <text evidence="2">The sequence shown here is derived from an EMBL/GenBank/DDBJ whole genome shotgun (WGS) entry which is preliminary data.</text>
</comment>
<feature type="compositionally biased region" description="Basic and acidic residues" evidence="1">
    <location>
        <begin position="133"/>
        <end position="144"/>
    </location>
</feature>
<protein>
    <submittedName>
        <fullName evidence="2">Uncharacterized protein</fullName>
    </submittedName>
</protein>
<reference evidence="2" key="1">
    <citation type="journal article" date="2020" name="Stud. Mycol.">
        <title>101 Dothideomycetes genomes: a test case for predicting lifestyles and emergence of pathogens.</title>
        <authorList>
            <person name="Haridas S."/>
            <person name="Albert R."/>
            <person name="Binder M."/>
            <person name="Bloem J."/>
            <person name="Labutti K."/>
            <person name="Salamov A."/>
            <person name="Andreopoulos B."/>
            <person name="Baker S."/>
            <person name="Barry K."/>
            <person name="Bills G."/>
            <person name="Bluhm B."/>
            <person name="Cannon C."/>
            <person name="Castanera R."/>
            <person name="Culley D."/>
            <person name="Daum C."/>
            <person name="Ezra D."/>
            <person name="Gonzalez J."/>
            <person name="Henrissat B."/>
            <person name="Kuo A."/>
            <person name="Liang C."/>
            <person name="Lipzen A."/>
            <person name="Lutzoni F."/>
            <person name="Magnuson J."/>
            <person name="Mondo S."/>
            <person name="Nolan M."/>
            <person name="Ohm R."/>
            <person name="Pangilinan J."/>
            <person name="Park H.-J."/>
            <person name="Ramirez L."/>
            <person name="Alfaro M."/>
            <person name="Sun H."/>
            <person name="Tritt A."/>
            <person name="Yoshinaga Y."/>
            <person name="Zwiers L.-H."/>
            <person name="Turgeon B."/>
            <person name="Goodwin S."/>
            <person name="Spatafora J."/>
            <person name="Crous P."/>
            <person name="Grigoriev I."/>
        </authorList>
    </citation>
    <scope>NUCLEOTIDE SEQUENCE</scope>
    <source>
        <strain evidence="2">CBS 260.36</strain>
    </source>
</reference>
<dbReference type="EMBL" id="ML996081">
    <property type="protein sequence ID" value="KAF2156635.1"/>
    <property type="molecule type" value="Genomic_DNA"/>
</dbReference>